<dbReference type="Proteomes" id="UP001614391">
    <property type="component" value="Unassembled WGS sequence"/>
</dbReference>
<gene>
    <name evidence="2" type="ORF">ACIGW0_32205</name>
</gene>
<name>A0ABW8D2I4_STRBI</name>
<organism evidence="2 3">
    <name type="scientific">Streptomyces bikiniensis</name>
    <dbReference type="NCBI Taxonomy" id="1896"/>
    <lineage>
        <taxon>Bacteria</taxon>
        <taxon>Bacillati</taxon>
        <taxon>Actinomycetota</taxon>
        <taxon>Actinomycetes</taxon>
        <taxon>Kitasatosporales</taxon>
        <taxon>Streptomycetaceae</taxon>
        <taxon>Streptomyces</taxon>
    </lineage>
</organism>
<sequence length="232" mass="25809">MDTDTDTDTVRPAVPIGPLRTSGPDIDVDALRAHYASYRCAQIPQVADVTALKAAALSAYRQLGDEPLVDAQEHSSDGGSLGYGFRFQRLDAKSDSPSHSARVTAVFRDLGLLDWAEHAARQLLPVVDTVTGRSLRYERVFLLAYREGDYIGPHGAEQDTDLDRFNLQFPLCYDTVGAMRILRGGYLEPMYDREGDARLLGPRMWHEVPPLLRMPGGRDPLRLVVSLRLMAR</sequence>
<proteinExistence type="predicted"/>
<feature type="region of interest" description="Disordered" evidence="1">
    <location>
        <begin position="1"/>
        <end position="21"/>
    </location>
</feature>
<accession>A0ABW8D2I4</accession>
<evidence type="ECO:0000313" key="2">
    <source>
        <dbReference type="EMBL" id="MFI9124004.1"/>
    </source>
</evidence>
<dbReference type="RefSeq" id="WP_399622005.1">
    <property type="nucleotide sequence ID" value="NZ_JBITYT010000026.1"/>
</dbReference>
<protein>
    <submittedName>
        <fullName evidence="2">StsF protein</fullName>
    </submittedName>
</protein>
<evidence type="ECO:0000256" key="1">
    <source>
        <dbReference type="SAM" id="MobiDB-lite"/>
    </source>
</evidence>
<evidence type="ECO:0000313" key="3">
    <source>
        <dbReference type="Proteomes" id="UP001614391"/>
    </source>
</evidence>
<comment type="caution">
    <text evidence="2">The sequence shown here is derived from an EMBL/GenBank/DDBJ whole genome shotgun (WGS) entry which is preliminary data.</text>
</comment>
<reference evidence="2 3" key="1">
    <citation type="submission" date="2024-10" db="EMBL/GenBank/DDBJ databases">
        <title>The Natural Products Discovery Center: Release of the First 8490 Sequenced Strains for Exploring Actinobacteria Biosynthetic Diversity.</title>
        <authorList>
            <person name="Kalkreuter E."/>
            <person name="Kautsar S.A."/>
            <person name="Yang D."/>
            <person name="Bader C.D."/>
            <person name="Teijaro C.N."/>
            <person name="Fluegel L."/>
            <person name="Davis C.M."/>
            <person name="Simpson J.R."/>
            <person name="Lauterbach L."/>
            <person name="Steele A.D."/>
            <person name="Gui C."/>
            <person name="Meng S."/>
            <person name="Li G."/>
            <person name="Viehrig K."/>
            <person name="Ye F."/>
            <person name="Su P."/>
            <person name="Kiefer A.F."/>
            <person name="Nichols A."/>
            <person name="Cepeda A.J."/>
            <person name="Yan W."/>
            <person name="Fan B."/>
            <person name="Jiang Y."/>
            <person name="Adhikari A."/>
            <person name="Zheng C.-J."/>
            <person name="Schuster L."/>
            <person name="Cowan T.M."/>
            <person name="Smanski M.J."/>
            <person name="Chevrette M.G."/>
            <person name="De Carvalho L.P.S."/>
            <person name="Shen B."/>
        </authorList>
    </citation>
    <scope>NUCLEOTIDE SEQUENCE [LARGE SCALE GENOMIC DNA]</scope>
    <source>
        <strain evidence="2 3">NPDC053346</strain>
    </source>
</reference>
<keyword evidence="3" id="KW-1185">Reference proteome</keyword>
<dbReference type="EMBL" id="JBITYT010000026">
    <property type="protein sequence ID" value="MFI9124004.1"/>
    <property type="molecule type" value="Genomic_DNA"/>
</dbReference>